<sequence>MAGNRDIKYPVGQPGFSNMMSGSRQFVQPGMTFHPLIQQPLPRIAGGIPQSPQQMFPLQGQSFQMAPRRMAPPSYNQHISQNFVRNRPAMVVPTRPPPSQKDIQFQIQQQRLKQFGQTKHVKADADKFIESMFGKTEKPKGRMDRHLVTVSTAQPPASSSHSTASSSHVSISQQSTPTIQPSMSHTSSDNPGQVNAKRIGQGPAVRKDPHEPRLLSYPETKVTIICHNSLPSSAQSVPEDDGFGDFLQGPMTSSTSKPPDASPASASVVTDNTHPNPASVQPDTSTVTTSKPPEQKKDESGSETSEKTVILPADSPSLQTTTTVSPPKIPRLDIDPEYDIEFENDVISPIDDTMLMLPSSPLYPGSEPCYHRRKKPRRIDEITPDDNLKLQNQVLELQKRVLAQQLVREEKADFRAMECEERERILFDLQQAKLTLELEVLKQKLGQSKSTDNQSKEGEKADDMFYVN</sequence>
<evidence type="ECO:0000256" key="1">
    <source>
        <dbReference type="SAM" id="MobiDB-lite"/>
    </source>
</evidence>
<dbReference type="Proteomes" id="UP000030746">
    <property type="component" value="Unassembled WGS sequence"/>
</dbReference>
<feature type="compositionally biased region" description="Basic and acidic residues" evidence="1">
    <location>
        <begin position="454"/>
        <end position="468"/>
    </location>
</feature>
<accession>V4C6G3</accession>
<dbReference type="KEGG" id="lgi:LOTGIDRAFT_231474"/>
<feature type="compositionally biased region" description="Low complexity" evidence="1">
    <location>
        <begin position="151"/>
        <end position="177"/>
    </location>
</feature>
<feature type="compositionally biased region" description="Polar residues" evidence="1">
    <location>
        <begin position="316"/>
        <end position="325"/>
    </location>
</feature>
<keyword evidence="3" id="KW-1185">Reference proteome</keyword>
<dbReference type="EMBL" id="KB201305">
    <property type="protein sequence ID" value="ESO97254.1"/>
    <property type="molecule type" value="Genomic_DNA"/>
</dbReference>
<dbReference type="GeneID" id="20248602"/>
<gene>
    <name evidence="2" type="ORF">LOTGIDRAFT_231474</name>
</gene>
<feature type="compositionally biased region" description="Low complexity" evidence="1">
    <location>
        <begin position="252"/>
        <end position="271"/>
    </location>
</feature>
<feature type="compositionally biased region" description="Basic and acidic residues" evidence="1">
    <location>
        <begin position="293"/>
        <end position="306"/>
    </location>
</feature>
<name>V4C6G3_LOTGI</name>
<dbReference type="CTD" id="20248602"/>
<feature type="region of interest" description="Disordered" evidence="1">
    <location>
        <begin position="232"/>
        <end position="332"/>
    </location>
</feature>
<dbReference type="HOGENOM" id="CLU_584343_0_0_1"/>
<dbReference type="RefSeq" id="XP_009051862.1">
    <property type="nucleotide sequence ID" value="XM_009053614.1"/>
</dbReference>
<feature type="compositionally biased region" description="Polar residues" evidence="1">
    <location>
        <begin position="178"/>
        <end position="193"/>
    </location>
</feature>
<organism evidence="2 3">
    <name type="scientific">Lottia gigantea</name>
    <name type="common">Giant owl limpet</name>
    <dbReference type="NCBI Taxonomy" id="225164"/>
    <lineage>
        <taxon>Eukaryota</taxon>
        <taxon>Metazoa</taxon>
        <taxon>Spiralia</taxon>
        <taxon>Lophotrochozoa</taxon>
        <taxon>Mollusca</taxon>
        <taxon>Gastropoda</taxon>
        <taxon>Patellogastropoda</taxon>
        <taxon>Lottioidea</taxon>
        <taxon>Lottiidae</taxon>
        <taxon>Lottia</taxon>
    </lineage>
</organism>
<evidence type="ECO:0000313" key="2">
    <source>
        <dbReference type="EMBL" id="ESO97254.1"/>
    </source>
</evidence>
<dbReference type="AlphaFoldDB" id="V4C6G3"/>
<feature type="compositionally biased region" description="Polar residues" evidence="1">
    <location>
        <begin position="272"/>
        <end position="292"/>
    </location>
</feature>
<reference evidence="2 3" key="1">
    <citation type="journal article" date="2013" name="Nature">
        <title>Insights into bilaterian evolution from three spiralian genomes.</title>
        <authorList>
            <person name="Simakov O."/>
            <person name="Marletaz F."/>
            <person name="Cho S.J."/>
            <person name="Edsinger-Gonzales E."/>
            <person name="Havlak P."/>
            <person name="Hellsten U."/>
            <person name="Kuo D.H."/>
            <person name="Larsson T."/>
            <person name="Lv J."/>
            <person name="Arendt D."/>
            <person name="Savage R."/>
            <person name="Osoegawa K."/>
            <person name="de Jong P."/>
            <person name="Grimwood J."/>
            <person name="Chapman J.A."/>
            <person name="Shapiro H."/>
            <person name="Aerts A."/>
            <person name="Otillar R.P."/>
            <person name="Terry A.Y."/>
            <person name="Boore J.L."/>
            <person name="Grigoriev I.V."/>
            <person name="Lindberg D.R."/>
            <person name="Seaver E.C."/>
            <person name="Weisblat D.A."/>
            <person name="Putnam N.H."/>
            <person name="Rokhsar D.S."/>
        </authorList>
    </citation>
    <scope>NUCLEOTIDE SEQUENCE [LARGE SCALE GENOMIC DNA]</scope>
</reference>
<protein>
    <submittedName>
        <fullName evidence="2">Uncharacterized protein</fullName>
    </submittedName>
</protein>
<proteinExistence type="predicted"/>
<evidence type="ECO:0000313" key="3">
    <source>
        <dbReference type="Proteomes" id="UP000030746"/>
    </source>
</evidence>
<feature type="region of interest" description="Disordered" evidence="1">
    <location>
        <begin position="150"/>
        <end position="216"/>
    </location>
</feature>
<feature type="region of interest" description="Disordered" evidence="1">
    <location>
        <begin position="446"/>
        <end position="468"/>
    </location>
</feature>